<keyword evidence="1" id="KW-0812">Transmembrane</keyword>
<evidence type="ECO:0000256" key="1">
    <source>
        <dbReference type="SAM" id="Phobius"/>
    </source>
</evidence>
<keyword evidence="1" id="KW-1133">Transmembrane helix</keyword>
<reference evidence="3" key="1">
    <citation type="journal article" date="2019" name="Int. J. Syst. Evol. Microbiol.">
        <title>The Global Catalogue of Microorganisms (GCM) 10K type strain sequencing project: providing services to taxonomists for standard genome sequencing and annotation.</title>
        <authorList>
            <consortium name="The Broad Institute Genomics Platform"/>
            <consortium name="The Broad Institute Genome Sequencing Center for Infectious Disease"/>
            <person name="Wu L."/>
            <person name="Ma J."/>
        </authorList>
    </citation>
    <scope>NUCLEOTIDE SEQUENCE [LARGE SCALE GENOMIC DNA]</scope>
    <source>
        <strain evidence="3">JCM 4816</strain>
    </source>
</reference>
<dbReference type="Proteomes" id="UP001501455">
    <property type="component" value="Unassembled WGS sequence"/>
</dbReference>
<comment type="caution">
    <text evidence="2">The sequence shown here is derived from an EMBL/GenBank/DDBJ whole genome shotgun (WGS) entry which is preliminary data.</text>
</comment>
<sequence>MGSGGYQGPEPWEIRDAVEQGMRRASGEYIPPSPGSQFFSARVCCCLVPAIIAFGMLVVGALVPILFKAGVLQP</sequence>
<keyword evidence="1" id="KW-0472">Membrane</keyword>
<protein>
    <submittedName>
        <fullName evidence="2">Uncharacterized protein</fullName>
    </submittedName>
</protein>
<name>A0ABP6U9R5_9ACTN</name>
<dbReference type="RefSeq" id="WP_345584256.1">
    <property type="nucleotide sequence ID" value="NZ_BAAAXF010000074.1"/>
</dbReference>
<evidence type="ECO:0000313" key="2">
    <source>
        <dbReference type="EMBL" id="GAA3503443.1"/>
    </source>
</evidence>
<feature type="transmembrane region" description="Helical" evidence="1">
    <location>
        <begin position="39"/>
        <end position="67"/>
    </location>
</feature>
<accession>A0ABP6U9R5</accession>
<organism evidence="2 3">
    <name type="scientific">Streptomyces prasinosporus</name>
    <dbReference type="NCBI Taxonomy" id="68256"/>
    <lineage>
        <taxon>Bacteria</taxon>
        <taxon>Bacillati</taxon>
        <taxon>Actinomycetota</taxon>
        <taxon>Actinomycetes</taxon>
        <taxon>Kitasatosporales</taxon>
        <taxon>Streptomycetaceae</taxon>
        <taxon>Streptomyces</taxon>
        <taxon>Streptomyces albogriseolus group</taxon>
    </lineage>
</organism>
<dbReference type="EMBL" id="BAAAXF010000074">
    <property type="protein sequence ID" value="GAA3503443.1"/>
    <property type="molecule type" value="Genomic_DNA"/>
</dbReference>
<evidence type="ECO:0000313" key="3">
    <source>
        <dbReference type="Proteomes" id="UP001501455"/>
    </source>
</evidence>
<keyword evidence="3" id="KW-1185">Reference proteome</keyword>
<proteinExistence type="predicted"/>
<gene>
    <name evidence="2" type="ORF">GCM10019016_105530</name>
</gene>